<dbReference type="FunFam" id="2.60.40.10:FF:000096">
    <property type="entry name" value="filamin-C isoform X2"/>
    <property type="match status" value="1"/>
</dbReference>
<feature type="repeat" description="Filamin" evidence="4">
    <location>
        <begin position="2029"/>
        <end position="2121"/>
    </location>
</feature>
<feature type="repeat" description="Filamin" evidence="4">
    <location>
        <begin position="2522"/>
        <end position="2621"/>
    </location>
</feature>
<feature type="repeat" description="Filamin" evidence="4">
    <location>
        <begin position="1939"/>
        <end position="2029"/>
    </location>
</feature>
<dbReference type="InterPro" id="IPR001298">
    <property type="entry name" value="Filamin/ABP280_rpt"/>
</dbReference>
<dbReference type="InterPro" id="IPR044801">
    <property type="entry name" value="Filamin"/>
</dbReference>
<dbReference type="InterPro" id="IPR001715">
    <property type="entry name" value="CH_dom"/>
</dbReference>
<protein>
    <submittedName>
        <fullName evidence="6">Filamin</fullName>
    </submittedName>
</protein>
<evidence type="ECO:0000256" key="3">
    <source>
        <dbReference type="ARBA" id="ARBA00023203"/>
    </source>
</evidence>
<feature type="repeat" description="Filamin" evidence="4">
    <location>
        <begin position="860"/>
        <end position="965"/>
    </location>
</feature>
<feature type="repeat" description="Filamin" evidence="4">
    <location>
        <begin position="2119"/>
        <end position="2207"/>
    </location>
</feature>
<dbReference type="FunFam" id="2.60.40.10:FF:000007">
    <property type="entry name" value="Filamin-B isoform C"/>
    <property type="match status" value="1"/>
</dbReference>
<evidence type="ECO:0000256" key="1">
    <source>
        <dbReference type="ARBA" id="ARBA00009238"/>
    </source>
</evidence>
<evidence type="ECO:0000313" key="7">
    <source>
        <dbReference type="Proteomes" id="UP000324629"/>
    </source>
</evidence>
<dbReference type="FunFam" id="2.60.40.10:FF:000140">
    <property type="entry name" value="FiLamiN (Actin binding protein) homolog"/>
    <property type="match status" value="3"/>
</dbReference>
<dbReference type="PANTHER" id="PTHR38537">
    <property type="entry name" value="JITTERBUG, ISOFORM N"/>
    <property type="match status" value="1"/>
</dbReference>
<name>A0A5J4NMQ3_9TREM</name>
<feature type="repeat" description="Filamin" evidence="4">
    <location>
        <begin position="966"/>
        <end position="1061"/>
    </location>
</feature>
<dbReference type="SMART" id="SM00557">
    <property type="entry name" value="IG_FLMN"/>
    <property type="match status" value="21"/>
</dbReference>
<dbReference type="FunFam" id="2.60.40.10:FF:000001">
    <property type="entry name" value="Filamin-C isoform b"/>
    <property type="match status" value="1"/>
</dbReference>
<evidence type="ECO:0000259" key="5">
    <source>
        <dbReference type="PROSITE" id="PS50021"/>
    </source>
</evidence>
<gene>
    <name evidence="6" type="ORF">DEA37_0009574</name>
</gene>
<feature type="repeat" description="Filamin" evidence="4">
    <location>
        <begin position="279"/>
        <end position="377"/>
    </location>
</feature>
<keyword evidence="3" id="KW-0009">Actin-binding</keyword>
<feature type="repeat" description="Filamin" evidence="4">
    <location>
        <begin position="1852"/>
        <end position="1926"/>
    </location>
</feature>
<sequence length="2850" mass="309335">PIRMEDRGAQPHIVVQEAGYADSDGDTRMAEKDLAGDAQWKIIQKNTFTRWANEHLKKANMHIDNLETDFSDGLRLIALIEVLTNHKFRHVNKKPVFRTQKLENVTTVLKFLEEHERLRLVSIDSTHIVDCNLKLILGLIWTLIMHYSISLPIWDGEDQSQQDADGQGPGPKQRLLSWIRQKMPNPNVKNFTTDWNSGIAIGALVDACAPGLCPDWPDWDHRQPLRNATEAITMAEEWLTVPQLIRPEEMISPNVDEKAMMTYISQFPSAKLKEGAPLRPKTNPARVRAYGPGLESTGSRLGQPCRFTVETFSAGRGHLEVIVLNPKGAREPCEVVGHNDKLLSYSCVYEPRMQGEHRVIIKFAGQEIPDSPYRVGVEGPVGDPNKVSVSGPGIDGTAGNCVGRRTYFNVYTQNAGEGTVECIIVDPNGRQDSVRPRITQPEGGGVYLVEYTPKDCGAHQVQVNFAGQKLPESPYFVQVGPPVLPTSVPNFVNKPDALDCYNQSLNGVLNFAADKIPQDSSEKPQQIADAADRIYERLPNTDCVYCPKGDVSWLNDAFHPELAYVTGRGVQARGIRAQDRVSFQVHTERCGEQAQVQASMVRSDGEVERVSVEQVGDHLWNCTYVPQRPGKYSLRVLYGDGDVQSSPFDVFVGPHIKSSIKAYGSGLFAGVVNNPNIFTVACQDQSSKIGFSIEGPSEARMDCFNNGDGTARVTYWVSQPGEYAVHILSGDEDIPNSPYMPQIYPDTGEISPDRVRIYGPGVEKSKVSLPVGKPVEFYVDGLAEALPASIYRALSDAKLESVLAASCYDPTGEKVSLRCVRRPEGTVVYTYTPTTSGMHTLFATIGNIPLKGAPYRVNFAAEIKPDKVRVWGPALKASVQKEPSHFYIDPRDAYPSKEAVEAAAENPVNVHITDNFGRPVPVKVSKQSDGTYRADFTPDAGISEVSIIPMLGDLTVAKGPLRVPIRPPFDTGKIKVVGLESTVSLHNQQTFSVYTGASRVPTTELSAVIESTSDPTVAFFVKVQKMDNGFHVSYMPDRVGSFRIYSKMGDELLMEPSIVTVVDGRHLEGEAHMCLDDTEMVAKSPVEHVISVSGDQFNHLTFDQMEPTVSSDMVMDPAHHCDVRLVHQAVTTPLDTFDSGRPPEPFDIPIYSDLEPPVTDNVVTDGASQHQNAGIATVDSSVGDVIHPLGETNVSNVIFPGMKTFHLRINGTGPPDMHSTDIKSAPAKSEEFEDSVLTSDLLTNPLENGSAIGESKQMLSGNFPYSHALDVKSNIGRHPPRPFITEGEKAALVSRSSWPQPSPDQAAARVTAFGPGLEQALTTQTTFFTIDNRNAPTAPLGVTVTGPSEAEIRCMDNGDGTCGISYTPPIPGRYVVNVVYNSEAHIQGSPFVIPVYPVDKPGLRTDEVRTFGLGVQPDDGVFKASYVKFTVDASAIDRLGEGTVSAILTAPDEERLACQTVNKGDGTYVCSYTPLEEGPHLVEVNYEGVPVPGSPFNIRVVPGCDPTRVKAYGPGLENGPHLVPGERTEFTVDLTGAGQGGLGLAVEGPSEAPIDCRDNRDGTCTVYYTPTEPGAYSVFVRFNDTDVPKSPFYVDVRAKVDPSQVQCYGPGLESGLLRAGWPAYFTVDTKKAGDARLQVRYTPKPGAEVRPAHIQPLGAAAGKDLSQPQHYHKITYTPESEGNCQIEVLYDGKHIPGSPFNVQIRKSCEPERVRVIGPGVEGPVLASLPVTFTVDARDAGMGDLTLGLSDPKGQSVPVRVVPLVVDSESVVTNGAVPSVASLASGDVSDTGLLQCTYEPYLVGPHKIHVMFAGSEVDCSPFIVQSIATGRADLCRIKEDVKDVVQVDVENVITVDTSKGGKGNLTCQIVQPPTQPGASATLLPVETSDNKDGTVSVYYTPKQVGQLSVELRYGGQLIPNGEFTQTVLSRSEYEARNPQQRAPVYRPVEFRLPAPRGDVEIESVVILPSGAQKPVSHTLNDDDTITIVYDPVEQGMHELHVNSFSVVRSGDTRGSTVAMPLQGSPYRFYVDSLTTGRVTAYGPGLSHGVTNQPAEFTIVTKEAGGGGLSLSVEGPSKAEISCKENSDGTCSVSYLPLAPGKYNITIKFLDQHISGSPFMAKITGDVLSRSQVSMGGPGDIALEALGEDISTLTASVRSASGREESCILKRLPNNRLGISFTPKEVGEHLISVYQAGQHIANSPFRIRISEKEIGDPRRVRVSGPGVISGMCGQPNQFTVDTRDAGYAGLSLSIEGPSKAEIECHDNQDGTCTVIYVPTEPGPYVINVKYADAHVPNSPFYVEISGESSSRIIERITRRREATSVTNVGSRCELSLRVSDTKLRDMTAFVTAPSGQVAPCEVVPVDSDHYNIKFVPQEMGEHLVTVKHKGINIAGSPFQFTVGPITDGMASKVRAMGPGLQQGFTNQSNEFTIYTREAGAGTLAIAIEGPSKADIDCEERRDGSSAVSYKVSLPGVYACSLKFNDEHIPFSPFRIYVEDSDTQGRVASYTLPSQRSSPRDLMSGTEDVSSQVGRPIAFTVHHEESSGEILRAQVHAPSGTVTDAIVQPIDRDQYAVRFVPRESGPHLVYVHSVPSEFAERPDLRLGPNSQYRSIQGSPFRLLISHQAADPGMVHATGEGLRRGKVDQKNSFFVNTANAGSGVLNVTVDGPSKVTLTTEEREEGYAFNYVATTPGTYDITIKYGGNFHIVGSPFQAEITGTGKSSNIGRVTENQSHMLVEAVDKTSAVFHSRDVRDTRTSTRAERVRCQGLGLKRADLNRDNYFSVDASDAGREILLVGICGPTRPFEEVKVEHLGNNQYSVSYSVRESGRHWLLVKWGDQHVPGSPFVVDVP</sequence>
<dbReference type="InterPro" id="IPR001589">
    <property type="entry name" value="Actinin_actin-bd_CS"/>
</dbReference>
<dbReference type="Pfam" id="PF00630">
    <property type="entry name" value="Filamin"/>
    <property type="match status" value="20"/>
</dbReference>
<comment type="caution">
    <text evidence="6">The sequence shown here is derived from an EMBL/GenBank/DDBJ whole genome shotgun (WGS) entry which is preliminary data.</text>
</comment>
<dbReference type="GO" id="GO:0030036">
    <property type="term" value="P:actin cytoskeleton organization"/>
    <property type="evidence" value="ECO:0007669"/>
    <property type="project" value="InterPro"/>
</dbReference>
<dbReference type="Proteomes" id="UP000324629">
    <property type="component" value="Unassembled WGS sequence"/>
</dbReference>
<feature type="repeat" description="Filamin" evidence="4">
    <location>
        <begin position="2623"/>
        <end position="2715"/>
    </location>
</feature>
<proteinExistence type="inferred from homology"/>
<dbReference type="Pfam" id="PF00307">
    <property type="entry name" value="CH"/>
    <property type="match status" value="2"/>
</dbReference>
<reference evidence="6 7" key="1">
    <citation type="journal article" date="2019" name="Gigascience">
        <title>Whole-genome sequence of the oriental lung fluke Paragonimus westermani.</title>
        <authorList>
            <person name="Oey H."/>
            <person name="Zakrzewski M."/>
            <person name="Narain K."/>
            <person name="Devi K.R."/>
            <person name="Agatsuma T."/>
            <person name="Nawaratna S."/>
            <person name="Gobert G.N."/>
            <person name="Jones M.K."/>
            <person name="Ragan M.A."/>
            <person name="McManus D.P."/>
            <person name="Krause L."/>
        </authorList>
    </citation>
    <scope>NUCLEOTIDE SEQUENCE [LARGE SCALE GENOMIC DNA]</scope>
    <source>
        <strain evidence="6 7">IND2009</strain>
    </source>
</reference>
<dbReference type="PROSITE" id="PS50194">
    <property type="entry name" value="FILAMIN_REPEAT"/>
    <property type="match status" value="22"/>
</dbReference>
<dbReference type="InterPro" id="IPR013783">
    <property type="entry name" value="Ig-like_fold"/>
</dbReference>
<dbReference type="CDD" id="cd21311">
    <property type="entry name" value="CH_dFLNA-like_rpt1"/>
    <property type="match status" value="1"/>
</dbReference>
<feature type="repeat" description="Filamin" evidence="4">
    <location>
        <begin position="1302"/>
        <end position="1395"/>
    </location>
</feature>
<keyword evidence="2" id="KW-0677">Repeat</keyword>
<dbReference type="PANTHER" id="PTHR38537:SF8">
    <property type="entry name" value="FILAMIN-A"/>
    <property type="match status" value="1"/>
</dbReference>
<feature type="repeat" description="Filamin" evidence="4">
    <location>
        <begin position="1501"/>
        <end position="1596"/>
    </location>
</feature>
<evidence type="ECO:0000313" key="6">
    <source>
        <dbReference type="EMBL" id="KAA3676841.1"/>
    </source>
</evidence>
<feature type="repeat" description="Filamin" evidence="4">
    <location>
        <begin position="2755"/>
        <end position="2849"/>
    </location>
</feature>
<dbReference type="InterPro" id="IPR036872">
    <property type="entry name" value="CH_dom_sf"/>
</dbReference>
<dbReference type="GO" id="GO:0051015">
    <property type="term" value="F:actin filament binding"/>
    <property type="evidence" value="ECO:0007669"/>
    <property type="project" value="InterPro"/>
</dbReference>
<comment type="similarity">
    <text evidence="1">Belongs to the filamin family.</text>
</comment>
<feature type="repeat" description="Filamin" evidence="4">
    <location>
        <begin position="747"/>
        <end position="859"/>
    </location>
</feature>
<dbReference type="SUPFAM" id="SSF81296">
    <property type="entry name" value="E set domains"/>
    <property type="match status" value="22"/>
</dbReference>
<evidence type="ECO:0000256" key="4">
    <source>
        <dbReference type="PROSITE-ProRule" id="PRU00087"/>
    </source>
</evidence>
<accession>A0A5J4NMQ3</accession>
<feature type="repeat" description="Filamin" evidence="4">
    <location>
        <begin position="555"/>
        <end position="652"/>
    </location>
</feature>
<feature type="non-terminal residue" evidence="6">
    <location>
        <position position="1"/>
    </location>
</feature>
<dbReference type="SMART" id="SM00033">
    <property type="entry name" value="CH"/>
    <property type="match status" value="2"/>
</dbReference>
<dbReference type="Gene3D" id="2.60.40.10">
    <property type="entry name" value="Immunoglobulins"/>
    <property type="match status" value="21"/>
</dbReference>
<dbReference type="PROSITE" id="PS50021">
    <property type="entry name" value="CH"/>
    <property type="match status" value="2"/>
</dbReference>
<dbReference type="InterPro" id="IPR014756">
    <property type="entry name" value="Ig_E-set"/>
</dbReference>
<dbReference type="PROSITE" id="PS00019">
    <property type="entry name" value="ACTININ_1"/>
    <property type="match status" value="1"/>
</dbReference>
<feature type="repeat" description="Filamin" evidence="4">
    <location>
        <begin position="2210"/>
        <end position="2302"/>
    </location>
</feature>
<feature type="repeat" description="Filamin" evidence="4">
    <location>
        <begin position="2300"/>
        <end position="2400"/>
    </location>
</feature>
<dbReference type="FunFam" id="1.10.418.10:FF:000006">
    <property type="entry name" value="Filamin-B isoform A"/>
    <property type="match status" value="1"/>
</dbReference>
<evidence type="ECO:0000256" key="2">
    <source>
        <dbReference type="ARBA" id="ARBA00022737"/>
    </source>
</evidence>
<feature type="repeat" description="Filamin" evidence="4">
    <location>
        <begin position="658"/>
        <end position="743"/>
    </location>
</feature>
<feature type="domain" description="Calponin-homology (CH)" evidence="5">
    <location>
        <begin position="42"/>
        <end position="148"/>
    </location>
</feature>
<feature type="repeat" description="Filamin" evidence="4">
    <location>
        <begin position="379"/>
        <end position="479"/>
    </location>
</feature>
<feature type="repeat" description="Filamin" evidence="4">
    <location>
        <begin position="1400"/>
        <end position="1500"/>
    </location>
</feature>
<keyword evidence="7" id="KW-1185">Reference proteome</keyword>
<dbReference type="InterPro" id="IPR017868">
    <property type="entry name" value="Filamin/ABP280_repeat-like"/>
</dbReference>
<dbReference type="Gene3D" id="1.10.418.10">
    <property type="entry name" value="Calponin-like domain"/>
    <property type="match status" value="2"/>
</dbReference>
<feature type="repeat" description="Filamin" evidence="4">
    <location>
        <begin position="1705"/>
        <end position="1825"/>
    </location>
</feature>
<organism evidence="6 7">
    <name type="scientific">Paragonimus westermani</name>
    <dbReference type="NCBI Taxonomy" id="34504"/>
    <lineage>
        <taxon>Eukaryota</taxon>
        <taxon>Metazoa</taxon>
        <taxon>Spiralia</taxon>
        <taxon>Lophotrochozoa</taxon>
        <taxon>Platyhelminthes</taxon>
        <taxon>Trematoda</taxon>
        <taxon>Digenea</taxon>
        <taxon>Plagiorchiida</taxon>
        <taxon>Troglotremata</taxon>
        <taxon>Troglotrematidae</taxon>
        <taxon>Paragonimus</taxon>
    </lineage>
</organism>
<feature type="repeat" description="Filamin" evidence="4">
    <location>
        <begin position="1597"/>
        <end position="1704"/>
    </location>
</feature>
<dbReference type="EMBL" id="QNGE01001781">
    <property type="protein sequence ID" value="KAA3676841.1"/>
    <property type="molecule type" value="Genomic_DNA"/>
</dbReference>
<feature type="domain" description="Calponin-homology (CH)" evidence="5">
    <location>
        <begin position="169"/>
        <end position="272"/>
    </location>
</feature>
<feature type="repeat" description="Filamin" evidence="4">
    <location>
        <begin position="2403"/>
        <end position="2495"/>
    </location>
</feature>
<dbReference type="SUPFAM" id="SSF47576">
    <property type="entry name" value="Calponin-homology domain, CH-domain"/>
    <property type="match status" value="1"/>
</dbReference>